<accession>A0A835XS70</accession>
<dbReference type="EMBL" id="JAEHOE010000081">
    <property type="protein sequence ID" value="KAG2488677.1"/>
    <property type="molecule type" value="Genomic_DNA"/>
</dbReference>
<dbReference type="PANTHER" id="PTHR36026:SF1">
    <property type="entry name" value="OS05G0542100 PROTEIN"/>
    <property type="match status" value="1"/>
</dbReference>
<evidence type="ECO:0000256" key="1">
    <source>
        <dbReference type="SAM" id="Phobius"/>
    </source>
</evidence>
<protein>
    <submittedName>
        <fullName evidence="2">Uncharacterized protein</fullName>
    </submittedName>
</protein>
<keyword evidence="1" id="KW-1133">Transmembrane helix</keyword>
<dbReference type="Proteomes" id="UP000612055">
    <property type="component" value="Unassembled WGS sequence"/>
</dbReference>
<organism evidence="2 3">
    <name type="scientific">Edaphochlamys debaryana</name>
    <dbReference type="NCBI Taxonomy" id="47281"/>
    <lineage>
        <taxon>Eukaryota</taxon>
        <taxon>Viridiplantae</taxon>
        <taxon>Chlorophyta</taxon>
        <taxon>core chlorophytes</taxon>
        <taxon>Chlorophyceae</taxon>
        <taxon>CS clade</taxon>
        <taxon>Chlamydomonadales</taxon>
        <taxon>Chlamydomonadales incertae sedis</taxon>
        <taxon>Edaphochlamys</taxon>
    </lineage>
</organism>
<evidence type="ECO:0000313" key="2">
    <source>
        <dbReference type="EMBL" id="KAG2488677.1"/>
    </source>
</evidence>
<dbReference type="PANTHER" id="PTHR36026">
    <property type="entry name" value="OS05G0542100 PROTEIN"/>
    <property type="match status" value="1"/>
</dbReference>
<reference evidence="2" key="1">
    <citation type="journal article" date="2020" name="bioRxiv">
        <title>Comparative genomics of Chlamydomonas.</title>
        <authorList>
            <person name="Craig R.J."/>
            <person name="Hasan A.R."/>
            <person name="Ness R.W."/>
            <person name="Keightley P.D."/>
        </authorList>
    </citation>
    <scope>NUCLEOTIDE SEQUENCE</scope>
    <source>
        <strain evidence="2">CCAP 11/70</strain>
    </source>
</reference>
<dbReference type="OrthoDB" id="541556at2759"/>
<sequence length="66" mass="7298">MGLGELFRTAVYKEPVMVWSLMLYTAGLSYVAFVKPQLEAPHSKDMPSAPPSLKEVMTGIQAKLNK</sequence>
<evidence type="ECO:0000313" key="3">
    <source>
        <dbReference type="Proteomes" id="UP000612055"/>
    </source>
</evidence>
<comment type="caution">
    <text evidence="2">The sequence shown here is derived from an EMBL/GenBank/DDBJ whole genome shotgun (WGS) entry which is preliminary data.</text>
</comment>
<keyword evidence="1" id="KW-0472">Membrane</keyword>
<dbReference type="AlphaFoldDB" id="A0A835XS70"/>
<feature type="transmembrane region" description="Helical" evidence="1">
    <location>
        <begin position="16"/>
        <end position="34"/>
    </location>
</feature>
<gene>
    <name evidence="2" type="ORF">HYH03_012838</name>
</gene>
<proteinExistence type="predicted"/>
<name>A0A835XS70_9CHLO</name>
<keyword evidence="3" id="KW-1185">Reference proteome</keyword>
<keyword evidence="1" id="KW-0812">Transmembrane</keyword>